<evidence type="ECO:0000256" key="5">
    <source>
        <dbReference type="ARBA" id="ARBA00022692"/>
    </source>
</evidence>
<evidence type="ECO:0000256" key="3">
    <source>
        <dbReference type="ARBA" id="ARBA00022475"/>
    </source>
</evidence>
<evidence type="ECO:0000313" key="12">
    <source>
        <dbReference type="Proteomes" id="UP000198577"/>
    </source>
</evidence>
<dbReference type="STRING" id="937334.SAMN05444406_10235"/>
<dbReference type="InterPro" id="IPR004772">
    <property type="entry name" value="TrkH"/>
</dbReference>
<keyword evidence="8" id="KW-0406">Ion transport</keyword>
<feature type="transmembrane region" description="Helical" evidence="10">
    <location>
        <begin position="12"/>
        <end position="33"/>
    </location>
</feature>
<dbReference type="GO" id="GO:0015379">
    <property type="term" value="F:potassium:chloride symporter activity"/>
    <property type="evidence" value="ECO:0007669"/>
    <property type="project" value="InterPro"/>
</dbReference>
<evidence type="ECO:0000256" key="9">
    <source>
        <dbReference type="ARBA" id="ARBA00023136"/>
    </source>
</evidence>
<protein>
    <submittedName>
        <fullName evidence="11">Trk system potassium uptake protein TrkH</fullName>
    </submittedName>
</protein>
<accession>A0A1I5S8R0</accession>
<evidence type="ECO:0000256" key="7">
    <source>
        <dbReference type="ARBA" id="ARBA00022989"/>
    </source>
</evidence>
<name>A0A1I5S8R0_9FIRM</name>
<feature type="transmembrane region" description="Helical" evidence="10">
    <location>
        <begin position="230"/>
        <end position="251"/>
    </location>
</feature>
<keyword evidence="9 10" id="KW-0472">Membrane</keyword>
<evidence type="ECO:0000256" key="4">
    <source>
        <dbReference type="ARBA" id="ARBA00022538"/>
    </source>
</evidence>
<keyword evidence="12" id="KW-1185">Reference proteome</keyword>
<feature type="transmembrane region" description="Helical" evidence="10">
    <location>
        <begin position="353"/>
        <end position="374"/>
    </location>
</feature>
<feature type="transmembrane region" description="Helical" evidence="10">
    <location>
        <begin position="132"/>
        <end position="150"/>
    </location>
</feature>
<evidence type="ECO:0000256" key="10">
    <source>
        <dbReference type="SAM" id="Phobius"/>
    </source>
</evidence>
<evidence type="ECO:0000256" key="2">
    <source>
        <dbReference type="ARBA" id="ARBA00022448"/>
    </source>
</evidence>
<keyword evidence="2" id="KW-0813">Transport</keyword>
<proteinExistence type="predicted"/>
<dbReference type="InterPro" id="IPR003445">
    <property type="entry name" value="Cat_transpt"/>
</dbReference>
<evidence type="ECO:0000313" key="11">
    <source>
        <dbReference type="EMBL" id="SFP67069.1"/>
    </source>
</evidence>
<evidence type="ECO:0000256" key="6">
    <source>
        <dbReference type="ARBA" id="ARBA00022958"/>
    </source>
</evidence>
<dbReference type="PANTHER" id="PTHR32024">
    <property type="entry name" value="TRK SYSTEM POTASSIUM UPTAKE PROTEIN TRKG-RELATED"/>
    <property type="match status" value="1"/>
</dbReference>
<dbReference type="PANTHER" id="PTHR32024:SF1">
    <property type="entry name" value="KTR SYSTEM POTASSIUM UPTAKE PROTEIN B"/>
    <property type="match status" value="1"/>
</dbReference>
<feature type="transmembrane region" description="Helical" evidence="10">
    <location>
        <begin position="45"/>
        <end position="66"/>
    </location>
</feature>
<evidence type="ECO:0000256" key="1">
    <source>
        <dbReference type="ARBA" id="ARBA00004651"/>
    </source>
</evidence>
<keyword evidence="5 10" id="KW-0812">Transmembrane</keyword>
<keyword evidence="7 10" id="KW-1133">Transmembrane helix</keyword>
<dbReference type="Proteomes" id="UP000198577">
    <property type="component" value="Unassembled WGS sequence"/>
</dbReference>
<reference evidence="11 12" key="1">
    <citation type="submission" date="2016-10" db="EMBL/GenBank/DDBJ databases">
        <authorList>
            <person name="de Groot N.N."/>
        </authorList>
    </citation>
    <scope>NUCLEOTIDE SEQUENCE [LARGE SCALE GENOMIC DNA]</scope>
    <source>
        <strain evidence="11 12">DSM 20678</strain>
    </source>
</reference>
<keyword evidence="3" id="KW-1003">Cell membrane</keyword>
<feature type="transmembrane region" description="Helical" evidence="10">
    <location>
        <begin position="300"/>
        <end position="332"/>
    </location>
</feature>
<feature type="transmembrane region" description="Helical" evidence="10">
    <location>
        <begin position="194"/>
        <end position="218"/>
    </location>
</feature>
<organism evidence="11 12">
    <name type="scientific">Caldicoprobacter faecalis</name>
    <dbReference type="NCBI Taxonomy" id="937334"/>
    <lineage>
        <taxon>Bacteria</taxon>
        <taxon>Bacillati</taxon>
        <taxon>Bacillota</taxon>
        <taxon>Clostridia</taxon>
        <taxon>Caldicoprobacterales</taxon>
        <taxon>Caldicoprobacteraceae</taxon>
        <taxon>Caldicoprobacter</taxon>
    </lineage>
</organism>
<keyword evidence="4" id="KW-0633">Potassium transport</keyword>
<comment type="subcellular location">
    <subcellularLocation>
        <location evidence="1">Cell membrane</location>
        <topology evidence="1">Multi-pass membrane protein</topology>
    </subcellularLocation>
</comment>
<dbReference type="EMBL" id="FOXR01000002">
    <property type="protein sequence ID" value="SFP67069.1"/>
    <property type="molecule type" value="Genomic_DNA"/>
</dbReference>
<gene>
    <name evidence="11" type="ORF">SAMN05444406_10235</name>
</gene>
<dbReference type="NCBIfam" id="TIGR00933">
    <property type="entry name" value="2a38"/>
    <property type="match status" value="1"/>
</dbReference>
<feature type="transmembrane region" description="Helical" evidence="10">
    <location>
        <begin position="78"/>
        <end position="102"/>
    </location>
</feature>
<evidence type="ECO:0000256" key="8">
    <source>
        <dbReference type="ARBA" id="ARBA00023065"/>
    </source>
</evidence>
<dbReference type="Pfam" id="PF02386">
    <property type="entry name" value="TrkH"/>
    <property type="match status" value="1"/>
</dbReference>
<feature type="transmembrane region" description="Helical" evidence="10">
    <location>
        <begin position="409"/>
        <end position="430"/>
    </location>
</feature>
<sequence>MSEMMGKRTIRLLPAQILVLGFASIIIIGALLLTLPIASSTGKSIGFLNALFEATSAVCVTGLVVVDTGTDLSLFGQIVIITLIQMGGLGFMTMATMVFLLLGKRITLRERLVIQEALNEFKLQGVVRLTKSIIGITFLIEGIGASILALRFVPMYGWAKGLYFSIFHAISAFCNAGFDVMGEYRSFMDFTDDFIVNFAIMGLIICGGLGFSVLLDIYRNRHFRKWSLHTKLVVCITAGLIVLGALFFFVVEFNNPATLGSQNWRGKILGALFQSVTPRTAGFNTIDQAALTNASKFMTIILMFIGASPAGTGGGIKTTTAGVLLLAVLSVIKGRHDVEVFGRRISYAIVNRALAITVISFALLISVSMVLSILEPYPLVDVLFETASALGTVGLATFNNGDLKDLSKILIIITMFAGRVGPLTLTLAFAKRLSNNKDTLKYPEGKVMVG</sequence>
<dbReference type="GO" id="GO:0005886">
    <property type="term" value="C:plasma membrane"/>
    <property type="evidence" value="ECO:0007669"/>
    <property type="project" value="UniProtKB-SubCell"/>
</dbReference>
<keyword evidence="6" id="KW-0630">Potassium</keyword>
<dbReference type="AlphaFoldDB" id="A0A1I5S8R0"/>